<comment type="caution">
    <text evidence="8">The sequence shown here is derived from an EMBL/GenBank/DDBJ whole genome shotgun (WGS) entry which is preliminary data.</text>
</comment>
<dbReference type="PRINTS" id="PR00959">
    <property type="entry name" value="MEVGALKINASE"/>
</dbReference>
<dbReference type="Pfam" id="PF00288">
    <property type="entry name" value="GHMP_kinases_N"/>
    <property type="match status" value="1"/>
</dbReference>
<dbReference type="EMBL" id="JACRST010000002">
    <property type="protein sequence ID" value="MBC8545934.1"/>
    <property type="molecule type" value="Genomic_DNA"/>
</dbReference>
<dbReference type="Gene3D" id="3.30.70.890">
    <property type="entry name" value="GHMP kinase, C-terminal domain"/>
    <property type="match status" value="1"/>
</dbReference>
<dbReference type="PRINTS" id="PR00473">
    <property type="entry name" value="GALCTOKINASE"/>
</dbReference>
<dbReference type="PANTHER" id="PTHR10457">
    <property type="entry name" value="MEVALONATE KINASE/GALACTOKINASE"/>
    <property type="match status" value="1"/>
</dbReference>
<comment type="similarity">
    <text evidence="1">Belongs to the GHMP kinase family. GalK subfamily.</text>
</comment>
<dbReference type="InterPro" id="IPR036554">
    <property type="entry name" value="GHMP_kinase_C_sf"/>
</dbReference>
<keyword evidence="4" id="KW-0418">Kinase</keyword>
<dbReference type="GO" id="GO:0004335">
    <property type="term" value="F:galactokinase activity"/>
    <property type="evidence" value="ECO:0007669"/>
    <property type="project" value="InterPro"/>
</dbReference>
<gene>
    <name evidence="8" type="ORF">H8711_03135</name>
</gene>
<dbReference type="PIRSF" id="PIRSF000530">
    <property type="entry name" value="Galactokinase"/>
    <property type="match status" value="1"/>
</dbReference>
<evidence type="ECO:0000313" key="8">
    <source>
        <dbReference type="EMBL" id="MBC8545934.1"/>
    </source>
</evidence>
<keyword evidence="3" id="KW-0547">Nucleotide-binding</keyword>
<dbReference type="SUPFAM" id="SSF55060">
    <property type="entry name" value="GHMP Kinase, C-terminal domain"/>
    <property type="match status" value="1"/>
</dbReference>
<dbReference type="InterPro" id="IPR006206">
    <property type="entry name" value="Mevalonate/galactokinase"/>
</dbReference>
<protein>
    <submittedName>
        <fullName evidence="8">Galactokinase</fullName>
    </submittedName>
</protein>
<dbReference type="InterPro" id="IPR000705">
    <property type="entry name" value="Galactokinase"/>
</dbReference>
<dbReference type="AlphaFoldDB" id="A0A926DYH8"/>
<reference evidence="8" key="1">
    <citation type="submission" date="2020-08" db="EMBL/GenBank/DDBJ databases">
        <title>Genome public.</title>
        <authorList>
            <person name="Liu C."/>
            <person name="Sun Q."/>
        </authorList>
    </citation>
    <scope>NUCLEOTIDE SEQUENCE</scope>
    <source>
        <strain evidence="8">NSJ-31</strain>
    </source>
</reference>
<dbReference type="InterPro" id="IPR006204">
    <property type="entry name" value="GHMP_kinase_N_dom"/>
</dbReference>
<dbReference type="Pfam" id="PF10509">
    <property type="entry name" value="GalKase_gal_bdg"/>
    <property type="match status" value="1"/>
</dbReference>
<sequence length="430" mass="46296">MKTEKAMQILQAGGCADLFSYIYTADEAGAAQQAARYQKAVTEFEGLYGKEREVEFFSAPGRTEVGGNHTDHQHGRVLAGSVNLDVIAVCSKNDEGVIRIKSEGYAMDEIDLSDLSVQQKEINKAASLIRGIAARFSDLGYKIGGFDAYTTSNVLKGSGLSSSAAFEVLVGTVLSHVYNDGAISAVEIAQIGQYAENHYFGKPCGLMDQTASSVGGFTAIDFKDPAHPVVEKIDFDFAHSGYSLCIVDTGGNHADLTSDYADIPAEMKQVAAMCGKTVLRDVDQDVFYDKLAEIRKEAGDRAALRAIHFFADNDRAKAEADALRAGDFDAFKELILASGQSSFNYLQNVFTTKLPSEQGLSLALALSEKLLAGKGAWRVHGGGFAGTIQAFVPNGMLEEYKSFMEKVFGEGKCYVLSIRPVGGIKVEIKE</sequence>
<dbReference type="InterPro" id="IPR006203">
    <property type="entry name" value="GHMP_knse_ATP-bd_CS"/>
</dbReference>
<evidence type="ECO:0000256" key="3">
    <source>
        <dbReference type="ARBA" id="ARBA00022741"/>
    </source>
</evidence>
<evidence type="ECO:0000256" key="5">
    <source>
        <dbReference type="ARBA" id="ARBA00022840"/>
    </source>
</evidence>
<dbReference type="Proteomes" id="UP000653127">
    <property type="component" value="Unassembled WGS sequence"/>
</dbReference>
<dbReference type="InterPro" id="IPR014721">
    <property type="entry name" value="Ribsml_uS5_D2-typ_fold_subgr"/>
</dbReference>
<dbReference type="InterPro" id="IPR020568">
    <property type="entry name" value="Ribosomal_Su5_D2-typ_SF"/>
</dbReference>
<feature type="domain" description="Galactokinase N-terminal" evidence="7">
    <location>
        <begin position="43"/>
        <end position="92"/>
    </location>
</feature>
<dbReference type="GO" id="GO:0005829">
    <property type="term" value="C:cytosol"/>
    <property type="evidence" value="ECO:0007669"/>
    <property type="project" value="TreeGrafter"/>
</dbReference>
<organism evidence="8 9">
    <name type="scientific">Ligaoa zhengdingensis</name>
    <dbReference type="NCBI Taxonomy" id="2763658"/>
    <lineage>
        <taxon>Bacteria</taxon>
        <taxon>Bacillati</taxon>
        <taxon>Bacillota</taxon>
        <taxon>Clostridia</taxon>
        <taxon>Eubacteriales</taxon>
        <taxon>Oscillospiraceae</taxon>
        <taxon>Ligaoa</taxon>
    </lineage>
</organism>
<keyword evidence="2" id="KW-0808">Transferase</keyword>
<keyword evidence="5" id="KW-0067">ATP-binding</keyword>
<dbReference type="InterPro" id="IPR019539">
    <property type="entry name" value="GalKase_N"/>
</dbReference>
<dbReference type="RefSeq" id="WP_249282082.1">
    <property type="nucleotide sequence ID" value="NZ_JACRST010000002.1"/>
</dbReference>
<feature type="domain" description="GHMP kinase N-terminal" evidence="6">
    <location>
        <begin position="128"/>
        <end position="216"/>
    </location>
</feature>
<dbReference type="Gene3D" id="3.30.230.10">
    <property type="match status" value="1"/>
</dbReference>
<evidence type="ECO:0000313" key="9">
    <source>
        <dbReference type="Proteomes" id="UP000653127"/>
    </source>
</evidence>
<evidence type="ECO:0000259" key="7">
    <source>
        <dbReference type="Pfam" id="PF10509"/>
    </source>
</evidence>
<evidence type="ECO:0000256" key="1">
    <source>
        <dbReference type="ARBA" id="ARBA00006566"/>
    </source>
</evidence>
<evidence type="ECO:0000259" key="6">
    <source>
        <dbReference type="Pfam" id="PF00288"/>
    </source>
</evidence>
<proteinExistence type="inferred from homology"/>
<dbReference type="GO" id="GO:0006012">
    <property type="term" value="P:galactose metabolic process"/>
    <property type="evidence" value="ECO:0007669"/>
    <property type="project" value="InterPro"/>
</dbReference>
<evidence type="ECO:0000256" key="4">
    <source>
        <dbReference type="ARBA" id="ARBA00022777"/>
    </source>
</evidence>
<dbReference type="SUPFAM" id="SSF54211">
    <property type="entry name" value="Ribosomal protein S5 domain 2-like"/>
    <property type="match status" value="1"/>
</dbReference>
<dbReference type="PANTHER" id="PTHR10457:SF7">
    <property type="entry name" value="GALACTOKINASE-RELATED"/>
    <property type="match status" value="1"/>
</dbReference>
<keyword evidence="9" id="KW-1185">Reference proteome</keyword>
<dbReference type="PROSITE" id="PS00627">
    <property type="entry name" value="GHMP_KINASES_ATP"/>
    <property type="match status" value="1"/>
</dbReference>
<evidence type="ECO:0000256" key="2">
    <source>
        <dbReference type="ARBA" id="ARBA00022679"/>
    </source>
</evidence>
<name>A0A926DYH8_9FIRM</name>
<accession>A0A926DYH8</accession>
<dbReference type="GO" id="GO:0005524">
    <property type="term" value="F:ATP binding"/>
    <property type="evidence" value="ECO:0007669"/>
    <property type="project" value="UniProtKB-KW"/>
</dbReference>